<evidence type="ECO:0000313" key="1">
    <source>
        <dbReference type="EMBL" id="VDM62390.1"/>
    </source>
</evidence>
<gene>
    <name evidence="1" type="ORF">ACOC_LOCUS10805</name>
</gene>
<dbReference type="STRING" id="334426.A0A0R3PX43"/>
<name>A0A0R3PX43_ANGCS</name>
<proteinExistence type="predicted"/>
<dbReference type="OrthoDB" id="5829528at2759"/>
<reference evidence="1 2" key="2">
    <citation type="submission" date="2018-11" db="EMBL/GenBank/DDBJ databases">
        <authorList>
            <consortium name="Pathogen Informatics"/>
        </authorList>
    </citation>
    <scope>NUCLEOTIDE SEQUENCE [LARGE SCALE GENOMIC DNA]</scope>
    <source>
        <strain evidence="1 2">Costa Rica</strain>
    </source>
</reference>
<dbReference type="PANTHER" id="PTHR47027">
    <property type="entry name" value="REVERSE TRANSCRIPTASE DOMAIN-CONTAINING PROTEIN"/>
    <property type="match status" value="1"/>
</dbReference>
<dbReference type="AlphaFoldDB" id="A0A0R3PX43"/>
<evidence type="ECO:0000313" key="3">
    <source>
        <dbReference type="WBParaSite" id="ACOC_0001080401-mRNA-1"/>
    </source>
</evidence>
<keyword evidence="2" id="KW-1185">Reference proteome</keyword>
<protein>
    <submittedName>
        <fullName evidence="3">Reverse transcriptase domain-containing protein</fullName>
    </submittedName>
</protein>
<dbReference type="Proteomes" id="UP000267027">
    <property type="component" value="Unassembled WGS sequence"/>
</dbReference>
<accession>A0A0R3PX43</accession>
<dbReference type="EMBL" id="UYYA01004548">
    <property type="protein sequence ID" value="VDM62390.1"/>
    <property type="molecule type" value="Genomic_DNA"/>
</dbReference>
<evidence type="ECO:0000313" key="2">
    <source>
        <dbReference type="Proteomes" id="UP000267027"/>
    </source>
</evidence>
<dbReference type="PANTHER" id="PTHR47027:SF29">
    <property type="entry name" value="C2H2-TYPE DOMAIN-CONTAINING PROTEIN"/>
    <property type="match status" value="1"/>
</dbReference>
<reference evidence="3" key="1">
    <citation type="submission" date="2017-02" db="UniProtKB">
        <authorList>
            <consortium name="WormBaseParasite"/>
        </authorList>
    </citation>
    <scope>IDENTIFICATION</scope>
</reference>
<dbReference type="WBParaSite" id="ACOC_0001080401-mRNA-1">
    <property type="protein sequence ID" value="ACOC_0001080401-mRNA-1"/>
    <property type="gene ID" value="ACOC_0001080401"/>
</dbReference>
<sequence length="307" mass="36145">MEALDSQGVLTQCTKILRELHKNFTSKIAPFYNDINIDVIREFRQGDTISSKLFTATIENVMRTLEWDNMGLKFDDRQLHHLGFEEDVVFITSNISQAERMLADFDKACGKTGLRMNLTKTMFMRNRQLCLSWSENQEAAWGAFKSIEKVLRRTKNTRLRAHFFDSTVLPALTYALETWSLRKQDETSLSVIERAVERTMLGVSSVTQVGKGIRSFNLQRLKIKDPVLYVEQSNTRWARHVMRVNDNQWTRAVSDRILRDFKRRPPIRWSEFFTKNLEEGYDTHRVPRASKTHWATLARDREKWKIY</sequence>
<organism evidence="3">
    <name type="scientific">Angiostrongylus costaricensis</name>
    <name type="common">Nematode worm</name>
    <dbReference type="NCBI Taxonomy" id="334426"/>
    <lineage>
        <taxon>Eukaryota</taxon>
        <taxon>Metazoa</taxon>
        <taxon>Ecdysozoa</taxon>
        <taxon>Nematoda</taxon>
        <taxon>Chromadorea</taxon>
        <taxon>Rhabditida</taxon>
        <taxon>Rhabditina</taxon>
        <taxon>Rhabditomorpha</taxon>
        <taxon>Strongyloidea</taxon>
        <taxon>Metastrongylidae</taxon>
        <taxon>Angiostrongylus</taxon>
    </lineage>
</organism>